<protein>
    <submittedName>
        <fullName evidence="2">Uncharacterized protein</fullName>
    </submittedName>
</protein>
<proteinExistence type="predicted"/>
<keyword evidence="1" id="KW-0732">Signal</keyword>
<organism evidence="2 3">
    <name type="scientific">Sphingopyxis terrae subsp. terrae NBRC 15098</name>
    <dbReference type="NCBI Taxonomy" id="1219058"/>
    <lineage>
        <taxon>Bacteria</taxon>
        <taxon>Pseudomonadati</taxon>
        <taxon>Pseudomonadota</taxon>
        <taxon>Alphaproteobacteria</taxon>
        <taxon>Sphingomonadales</taxon>
        <taxon>Sphingomonadaceae</taxon>
        <taxon>Sphingopyxis</taxon>
    </lineage>
</organism>
<evidence type="ECO:0000313" key="3">
    <source>
        <dbReference type="Proteomes" id="UP000076234"/>
    </source>
</evidence>
<dbReference type="KEGG" id="ster:AOA14_10650"/>
<name>A0A142VZ50_9SPHN</name>
<evidence type="ECO:0000256" key="1">
    <source>
        <dbReference type="SAM" id="SignalP"/>
    </source>
</evidence>
<dbReference type="RefSeq" id="WP_202988226.1">
    <property type="nucleotide sequence ID" value="NZ_CP013342.1"/>
</dbReference>
<reference evidence="2 3" key="2">
    <citation type="journal article" date="2016" name="Genome Announc.">
        <title>Complete Genome Sequence of Sphingopyxis terrae Strain 203-1 (NBRC 111660), a Polyethylene Glycol Degrader.</title>
        <authorList>
            <person name="Ohtsubo Y."/>
            <person name="Nonoyama S."/>
            <person name="Nagata Y."/>
            <person name="Numata M."/>
            <person name="Tsuchikane K."/>
            <person name="Hosoyama A."/>
            <person name="Yamazoe A."/>
            <person name="Tsuda M."/>
            <person name="Fujita N."/>
            <person name="Kawai F."/>
        </authorList>
    </citation>
    <scope>NUCLEOTIDE SEQUENCE [LARGE SCALE GENOMIC DNA]</scope>
    <source>
        <strain evidence="2 3">203-1</strain>
    </source>
</reference>
<dbReference type="AlphaFoldDB" id="A0A142VZ50"/>
<gene>
    <name evidence="2" type="ORF">AOA14_10650</name>
</gene>
<evidence type="ECO:0000313" key="2">
    <source>
        <dbReference type="EMBL" id="AMU95064.1"/>
    </source>
</evidence>
<feature type="signal peptide" evidence="1">
    <location>
        <begin position="1"/>
        <end position="27"/>
    </location>
</feature>
<dbReference type="EMBL" id="CP013342">
    <property type="protein sequence ID" value="AMU95064.1"/>
    <property type="molecule type" value="Genomic_DNA"/>
</dbReference>
<sequence length="185" mass="20412">MVAKFLKEALWTVGAAAAFVFSPQVQAADPLKALSANVVRSIEFDLCLPATAQEYVALGKNAIIMLEASSAIETELPLKSVFVQVGEIRIPLQRIWRSEIAPSGDRFVQVSFYLVPIQRTKKPGRLAADFAGERSDFGISTFGPDFYDDGAPAFARLDEYDDASEPDMDAVRSVLRREYPDQYKG</sequence>
<accession>A0A142VZ50</accession>
<reference evidence="3" key="1">
    <citation type="submission" date="2015-11" db="EMBL/GenBank/DDBJ databases">
        <title>Complete genome sequence of a polyethylene glycol-degrading strain Sphingopyxis terrae strain 203-1 (NBRC 15098).</title>
        <authorList>
            <person name="Yoshiyuki O."/>
            <person name="Shouta N."/>
            <person name="Nagata Y."/>
            <person name="Numata M."/>
            <person name="Tsuchikane K."/>
            <person name="Hosoyama A."/>
            <person name="Yamazoe A."/>
            <person name="Tsuda M."/>
            <person name="Fujita N."/>
            <person name="Kawai F."/>
        </authorList>
    </citation>
    <scope>NUCLEOTIDE SEQUENCE [LARGE SCALE GENOMIC DNA]</scope>
    <source>
        <strain evidence="3">203-1</strain>
    </source>
</reference>
<feature type="chain" id="PRO_5007502534" evidence="1">
    <location>
        <begin position="28"/>
        <end position="185"/>
    </location>
</feature>
<dbReference type="Proteomes" id="UP000076234">
    <property type="component" value="Chromosome"/>
</dbReference>